<evidence type="ECO:0000313" key="3">
    <source>
        <dbReference type="Proteomes" id="UP001595690"/>
    </source>
</evidence>
<dbReference type="InterPro" id="IPR051448">
    <property type="entry name" value="CdaR-like_regulators"/>
</dbReference>
<gene>
    <name evidence="2" type="ORF">ACFOWZ_37310</name>
</gene>
<reference evidence="3" key="1">
    <citation type="journal article" date="2019" name="Int. J. Syst. Evol. Microbiol.">
        <title>The Global Catalogue of Microorganisms (GCM) 10K type strain sequencing project: providing services to taxonomists for standard genome sequencing and annotation.</title>
        <authorList>
            <consortium name="The Broad Institute Genomics Platform"/>
            <consortium name="The Broad Institute Genome Sequencing Center for Infectious Disease"/>
            <person name="Wu L."/>
            <person name="Ma J."/>
        </authorList>
    </citation>
    <scope>NUCLEOTIDE SEQUENCE [LARGE SCALE GENOMIC DNA]</scope>
    <source>
        <strain evidence="3">CGMCC 4.7405</strain>
    </source>
</reference>
<dbReference type="Gene3D" id="1.10.10.2840">
    <property type="entry name" value="PucR C-terminal helix-turn-helix domain"/>
    <property type="match status" value="1"/>
</dbReference>
<dbReference type="InterPro" id="IPR042070">
    <property type="entry name" value="PucR_C-HTH_sf"/>
</dbReference>
<feature type="domain" description="PucR C-terminal helix-turn-helix" evidence="1">
    <location>
        <begin position="457"/>
        <end position="513"/>
    </location>
</feature>
<dbReference type="PANTHER" id="PTHR33744:SF17">
    <property type="entry name" value="CONSERVED PROTEIN"/>
    <property type="match status" value="1"/>
</dbReference>
<dbReference type="PANTHER" id="PTHR33744">
    <property type="entry name" value="CARBOHYDRATE DIACID REGULATOR"/>
    <property type="match status" value="1"/>
</dbReference>
<dbReference type="Proteomes" id="UP001595690">
    <property type="component" value="Unassembled WGS sequence"/>
</dbReference>
<keyword evidence="3" id="KW-1185">Reference proteome</keyword>
<name>A0ABV8C596_9PSEU</name>
<organism evidence="2 3">
    <name type="scientific">Lentzea rhizosphaerae</name>
    <dbReference type="NCBI Taxonomy" id="2041025"/>
    <lineage>
        <taxon>Bacteria</taxon>
        <taxon>Bacillati</taxon>
        <taxon>Actinomycetota</taxon>
        <taxon>Actinomycetes</taxon>
        <taxon>Pseudonocardiales</taxon>
        <taxon>Pseudonocardiaceae</taxon>
        <taxon>Lentzea</taxon>
    </lineage>
</organism>
<dbReference type="Pfam" id="PF13556">
    <property type="entry name" value="HTH_30"/>
    <property type="match status" value="1"/>
</dbReference>
<evidence type="ECO:0000259" key="1">
    <source>
        <dbReference type="Pfam" id="PF13556"/>
    </source>
</evidence>
<dbReference type="RefSeq" id="WP_382378657.1">
    <property type="nucleotide sequence ID" value="NZ_JBHRZI010000032.1"/>
</dbReference>
<evidence type="ECO:0000313" key="2">
    <source>
        <dbReference type="EMBL" id="MFC3897168.1"/>
    </source>
</evidence>
<proteinExistence type="predicted"/>
<accession>A0ABV8C596</accession>
<dbReference type="InterPro" id="IPR025736">
    <property type="entry name" value="PucR_C-HTH_dom"/>
</dbReference>
<sequence>MSSIPLSELVMALGPGIAEHVAGPADAAVAAVDLFDPDEEGETPARSLQLAIGLDPRSPEALDRALAVVAEHDGVLAVRSHRDGAEFLRTAAEAAGAAAVAIDPAMPWTRLFGLVSALLATAVDGERGGGADAGAPGGGGDLFALANSVAITTGGAIAIIDTDRTIVAYSSVPGQPIDEPRRAGILARRVPDDNLPDHLIAGLWRSNTVYAVRRPGHLPRSAIVIRAGDRVLGSLWALFPDEAATVGVEPLLIAAARTAALHMLVARRQFDADQDARDQALRKALDRPGAAAAVPCPATLVCLAETAGDSTRTNLMSVLDALGPAARALGYEPALALVGDIVFVHVPHVASAVRMPALLDQLTRRAAGVSAVPVHLVDGGVVTSPQELPERREDLEGTVRHLRAAGAAPGRYALADLRIDLVAQRLVDAVRADHRLRSGLGARITADDRERGTELGRTLLAVLRHAGDVRAVAEELSLHPNTVRQRLRRATETYGIDLAKPAQRLVLELELRAGW</sequence>
<dbReference type="EMBL" id="JBHRZI010000032">
    <property type="protein sequence ID" value="MFC3897168.1"/>
    <property type="molecule type" value="Genomic_DNA"/>
</dbReference>
<protein>
    <submittedName>
        <fullName evidence="2">PucR family transcriptional regulator</fullName>
    </submittedName>
</protein>
<comment type="caution">
    <text evidence="2">The sequence shown here is derived from an EMBL/GenBank/DDBJ whole genome shotgun (WGS) entry which is preliminary data.</text>
</comment>